<keyword evidence="2" id="KW-0805">Transcription regulation</keyword>
<comment type="function">
    <text evidence="5">Transcriptional repressor for the pyruvate dehydrogenase complex genes aceEF and lpd.</text>
</comment>
<dbReference type="SUPFAM" id="SSF46785">
    <property type="entry name" value="Winged helix' DNA-binding domain"/>
    <property type="match status" value="1"/>
</dbReference>
<evidence type="ECO:0000256" key="5">
    <source>
        <dbReference type="ARBA" id="ARBA00037357"/>
    </source>
</evidence>
<reference evidence="8 9" key="1">
    <citation type="submission" date="2018-11" db="EMBL/GenBank/DDBJ databases">
        <title>Genomic Encyclopedia of Type Strains, Phase IV (KMG-IV): sequencing the most valuable type-strain genomes for metagenomic binning, comparative biology and taxonomic classification.</title>
        <authorList>
            <person name="Goeker M."/>
        </authorList>
    </citation>
    <scope>NUCLEOTIDE SEQUENCE [LARGE SCALE GENOMIC DNA]</scope>
    <source>
        <strain evidence="8 9">DSM 21945</strain>
    </source>
</reference>
<accession>A0A3N1PVF8</accession>
<dbReference type="InterPro" id="IPR008920">
    <property type="entry name" value="TF_FadR/GntR_C"/>
</dbReference>
<dbReference type="InterPro" id="IPR011711">
    <property type="entry name" value="GntR_C"/>
</dbReference>
<evidence type="ECO:0000256" key="6">
    <source>
        <dbReference type="ARBA" id="ARBA00039592"/>
    </source>
</evidence>
<dbReference type="OrthoDB" id="5450856at2"/>
<dbReference type="InterPro" id="IPR036390">
    <property type="entry name" value="WH_DNA-bd_sf"/>
</dbReference>
<evidence type="ECO:0000313" key="9">
    <source>
        <dbReference type="Proteomes" id="UP000268033"/>
    </source>
</evidence>
<evidence type="ECO:0000256" key="4">
    <source>
        <dbReference type="ARBA" id="ARBA00023163"/>
    </source>
</evidence>
<protein>
    <recommendedName>
        <fullName evidence="6">Pyruvate dehydrogenase complex repressor</fullName>
    </recommendedName>
</protein>
<evidence type="ECO:0000256" key="3">
    <source>
        <dbReference type="ARBA" id="ARBA00023125"/>
    </source>
</evidence>
<feature type="domain" description="HTH gntR-type" evidence="7">
    <location>
        <begin position="10"/>
        <end position="78"/>
    </location>
</feature>
<dbReference type="CDD" id="cd07377">
    <property type="entry name" value="WHTH_GntR"/>
    <property type="match status" value="1"/>
</dbReference>
<dbReference type="PROSITE" id="PS50949">
    <property type="entry name" value="HTH_GNTR"/>
    <property type="match status" value="1"/>
</dbReference>
<dbReference type="Gene3D" id="1.10.10.10">
    <property type="entry name" value="Winged helix-like DNA-binding domain superfamily/Winged helix DNA-binding domain"/>
    <property type="match status" value="1"/>
</dbReference>
<evidence type="ECO:0000313" key="8">
    <source>
        <dbReference type="EMBL" id="ROQ30747.1"/>
    </source>
</evidence>
<evidence type="ECO:0000256" key="1">
    <source>
        <dbReference type="ARBA" id="ARBA00022491"/>
    </source>
</evidence>
<dbReference type="PRINTS" id="PR00035">
    <property type="entry name" value="HTHGNTR"/>
</dbReference>
<evidence type="ECO:0000256" key="2">
    <source>
        <dbReference type="ARBA" id="ARBA00023015"/>
    </source>
</evidence>
<dbReference type="InterPro" id="IPR036388">
    <property type="entry name" value="WH-like_DNA-bd_sf"/>
</dbReference>
<dbReference type="STRING" id="584787.GCA_001247655_03662"/>
<dbReference type="GO" id="GO:0003677">
    <property type="term" value="F:DNA binding"/>
    <property type="evidence" value="ECO:0007669"/>
    <property type="project" value="UniProtKB-KW"/>
</dbReference>
<sequence length="259" mass="29472">MAGYQRIRQPRIADVIQEQLETLILEGTLAPGQKLPPERELAVQFDVSRPSVREAIQKLEVKGLLLRRQGGGTYVSQDIYGEMANPLFDMLTHHPEGQLDLLEFRYALEAMAAYYAALRGTDTDFAEISAAYVDVEKAHATDDVPLEAKAITRFHELVAQASHNVVILHLFRVMKPLLIQNVQLNLEMLYQRSSAPERVGQHRKHLLECIVSGKPQDARVACEQHLAYLEETLLDIRREQSRLQRSLRRLQSKPSRSKS</sequence>
<dbReference type="PANTHER" id="PTHR43537:SF34">
    <property type="entry name" value="PYRUVATE DEHYDROGENASE COMPLEX REPRESSOR"/>
    <property type="match status" value="1"/>
</dbReference>
<proteinExistence type="predicted"/>
<dbReference type="EMBL" id="RJUL01000001">
    <property type="protein sequence ID" value="ROQ30747.1"/>
    <property type="molecule type" value="Genomic_DNA"/>
</dbReference>
<keyword evidence="9" id="KW-1185">Reference proteome</keyword>
<dbReference type="PANTHER" id="PTHR43537">
    <property type="entry name" value="TRANSCRIPTIONAL REGULATOR, GNTR FAMILY"/>
    <property type="match status" value="1"/>
</dbReference>
<keyword evidence="4" id="KW-0804">Transcription</keyword>
<keyword evidence="3" id="KW-0238">DNA-binding</keyword>
<dbReference type="SUPFAM" id="SSF48008">
    <property type="entry name" value="GntR ligand-binding domain-like"/>
    <property type="match status" value="1"/>
</dbReference>
<name>A0A3N1PVF8_9GAMM</name>
<dbReference type="NCBIfam" id="NF007001">
    <property type="entry name" value="PRK09464.1"/>
    <property type="match status" value="1"/>
</dbReference>
<dbReference type="FunFam" id="1.10.10.10:FF:000048">
    <property type="entry name" value="Pyruvate dehydrogenase complex transcriptional repressor"/>
    <property type="match status" value="1"/>
</dbReference>
<dbReference type="Pfam" id="PF07729">
    <property type="entry name" value="FCD"/>
    <property type="match status" value="1"/>
</dbReference>
<comment type="caution">
    <text evidence="8">The sequence shown here is derived from an EMBL/GenBank/DDBJ whole genome shotgun (WGS) entry which is preliminary data.</text>
</comment>
<dbReference type="RefSeq" id="WP_050659122.1">
    <property type="nucleotide sequence ID" value="NZ_JBLXAC010000002.1"/>
</dbReference>
<dbReference type="Pfam" id="PF00392">
    <property type="entry name" value="GntR"/>
    <property type="match status" value="1"/>
</dbReference>
<keyword evidence="1" id="KW-0678">Repressor</keyword>
<evidence type="ECO:0000259" key="7">
    <source>
        <dbReference type="PROSITE" id="PS50949"/>
    </source>
</evidence>
<dbReference type="SMART" id="SM00345">
    <property type="entry name" value="HTH_GNTR"/>
    <property type="match status" value="1"/>
</dbReference>
<gene>
    <name evidence="8" type="ORF">EDC28_101439</name>
</gene>
<dbReference type="AlphaFoldDB" id="A0A3N1PVF8"/>
<dbReference type="Gene3D" id="1.20.120.530">
    <property type="entry name" value="GntR ligand-binding domain-like"/>
    <property type="match status" value="1"/>
</dbReference>
<dbReference type="Proteomes" id="UP000268033">
    <property type="component" value="Unassembled WGS sequence"/>
</dbReference>
<dbReference type="GO" id="GO:0003700">
    <property type="term" value="F:DNA-binding transcription factor activity"/>
    <property type="evidence" value="ECO:0007669"/>
    <property type="project" value="InterPro"/>
</dbReference>
<dbReference type="SMART" id="SM00895">
    <property type="entry name" value="FCD"/>
    <property type="match status" value="1"/>
</dbReference>
<organism evidence="8 9">
    <name type="scientific">Gallaecimonas pentaromativorans</name>
    <dbReference type="NCBI Taxonomy" id="584787"/>
    <lineage>
        <taxon>Bacteria</taxon>
        <taxon>Pseudomonadati</taxon>
        <taxon>Pseudomonadota</taxon>
        <taxon>Gammaproteobacteria</taxon>
        <taxon>Enterobacterales</taxon>
        <taxon>Gallaecimonadaceae</taxon>
        <taxon>Gallaecimonas</taxon>
    </lineage>
</organism>
<dbReference type="InterPro" id="IPR000524">
    <property type="entry name" value="Tscrpt_reg_HTH_GntR"/>
</dbReference>